<evidence type="ECO:0000256" key="1">
    <source>
        <dbReference type="SAM" id="SignalP"/>
    </source>
</evidence>
<feature type="signal peptide" evidence="1">
    <location>
        <begin position="1"/>
        <end position="25"/>
    </location>
</feature>
<sequence length="1053" mass="119463">MDYFERVLLWWCLFSLLLQSEEISAEPDYTLDENYYSFQHDLYDEGQDKNEAFQAGPFHDIYFIKGPSKESQNFHFDVGDYGYQNNMHSSMVKAGPNINTNYFQFRSNEWNSNNFDINEHEQVPQHLIANTVLNLDDQELHQPSILHFKPSQLKVSSSYLNEDSIEQQNNVKNVYLPSSISSLEKLPQEFIPFDNPGYFSPPEDLYSDVYVMENTIPETYTSSVNQPESNLPISPYDHAFESQRTITPVIYVPNSQVKKVLKAPSNMPDHVKSAFPNVSIAVSPKQHHASVSTGGEKSYSNLKKDYRENIVDRNQNRTLFESPHYIPSKSPADELNLFMNQKPKTNTQMKNMSHLLNDFELNSNKSQTEGSIESLDSLTKSVPLAPSLNSTVIQLKNENDSNYRGLHLRSGDLHKSMNNTDNNFQPLFTLNSTENMNAQLERNNTNKYATKLIIDGKITEENSKLKSDPDSFFDVTNDTNIFQDIPPMSFINTLSEENKDNNNTFNIFEEIVNIPYTEPESNIEYSIGSQDSNTNPSIFPNISGTETTTQILPLQNSTLRYLKTTIQKAIINDFEDEGLLPTHLNSSTDTHFTTNSTFESKKNGVLKTLSRDTEETFPSEELTTVLNFEEDVSTFEGLKNSSDMKLITLNEGFHLSNSSEESSTSIPDSVSLPKTRMITFPVKLNDSLERKEFNKTDNDNITENTGLETLIKTIRPMSHTILPNSLIESIENDSIPSKLVPFNNSKFIVKIETDLSNSIFGELEKNAPLELGTNKTEEQISLSHIHQPVLELKMKNTAVDDLIPQANKNHITIKVDSSEILEPVSIVTINENQTQINDSMHRDNTITVDTPELSSKKFLNPAIRLINQTITSRNFSQPEIINLNMANVTNTETSKSEKFDSVSSPKTKILIISKDNADIYTELSDQVYLGKVLESIEKLNSESKILSGIVHQSDSLEPYIEESHPGEIGDKRNLHTDQYISKGAQKSLNYEPLTVENIKEQNNNTSKFLKEIFEKSSMQKKASSPMLKLWKGNSGVKIEPFGVRKAYKMIHVL</sequence>
<evidence type="ECO:0000313" key="2">
    <source>
        <dbReference type="EMBL" id="GFR09201.1"/>
    </source>
</evidence>
<keyword evidence="3" id="KW-1185">Reference proteome</keyword>
<accession>A0A8X6JJP0</accession>
<protein>
    <submittedName>
        <fullName evidence="2">Uncharacterized protein</fullName>
    </submittedName>
</protein>
<proteinExistence type="predicted"/>
<organism evidence="2 3">
    <name type="scientific">Trichonephila clavata</name>
    <name type="common">Joro spider</name>
    <name type="synonym">Nephila clavata</name>
    <dbReference type="NCBI Taxonomy" id="2740835"/>
    <lineage>
        <taxon>Eukaryota</taxon>
        <taxon>Metazoa</taxon>
        <taxon>Ecdysozoa</taxon>
        <taxon>Arthropoda</taxon>
        <taxon>Chelicerata</taxon>
        <taxon>Arachnida</taxon>
        <taxon>Araneae</taxon>
        <taxon>Araneomorphae</taxon>
        <taxon>Entelegynae</taxon>
        <taxon>Araneoidea</taxon>
        <taxon>Nephilidae</taxon>
        <taxon>Trichonephila</taxon>
    </lineage>
</organism>
<reference evidence="2" key="1">
    <citation type="submission" date="2020-07" db="EMBL/GenBank/DDBJ databases">
        <title>Multicomponent nature underlies the extraordinary mechanical properties of spider dragline silk.</title>
        <authorList>
            <person name="Kono N."/>
            <person name="Nakamura H."/>
            <person name="Mori M."/>
            <person name="Yoshida Y."/>
            <person name="Ohtoshi R."/>
            <person name="Malay A.D."/>
            <person name="Moran D.A.P."/>
            <person name="Tomita M."/>
            <person name="Numata K."/>
            <person name="Arakawa K."/>
        </authorList>
    </citation>
    <scope>NUCLEOTIDE SEQUENCE</scope>
</reference>
<dbReference type="EMBL" id="BMAO01016515">
    <property type="protein sequence ID" value="GFR09201.1"/>
    <property type="molecule type" value="Genomic_DNA"/>
</dbReference>
<dbReference type="AlphaFoldDB" id="A0A8X6JJP0"/>
<keyword evidence="1" id="KW-0732">Signal</keyword>
<dbReference type="OrthoDB" id="6432128at2759"/>
<dbReference type="Proteomes" id="UP000887116">
    <property type="component" value="Unassembled WGS sequence"/>
</dbReference>
<evidence type="ECO:0000313" key="3">
    <source>
        <dbReference type="Proteomes" id="UP000887116"/>
    </source>
</evidence>
<comment type="caution">
    <text evidence="2">The sequence shown here is derived from an EMBL/GenBank/DDBJ whole genome shotgun (WGS) entry which is preliminary data.</text>
</comment>
<gene>
    <name evidence="2" type="ORF">TNCT_523711</name>
</gene>
<feature type="chain" id="PRO_5036457999" evidence="1">
    <location>
        <begin position="26"/>
        <end position="1053"/>
    </location>
</feature>
<name>A0A8X6JJP0_TRICU</name>